<evidence type="ECO:0000313" key="3">
    <source>
        <dbReference type="EMBL" id="ABR23493.1"/>
    </source>
</evidence>
<feature type="signal peptide" evidence="2">
    <location>
        <begin position="1"/>
        <end position="24"/>
    </location>
</feature>
<sequence>MATFTGAVALCVLLNTALLFSAEAQEPQHGNAQDPSTVPEETNTGPELTMAMRSDDKIAAAVPVGSPDKGN</sequence>
<reference evidence="3" key="1">
    <citation type="submission" date="2007-05" db="EMBL/GenBank/DDBJ databases">
        <authorList>
            <person name="Douchkov D."/>
            <person name="Schweizer P."/>
        </authorList>
    </citation>
    <scope>NUCLEOTIDE SEQUENCE</scope>
    <source>
        <tissue evidence="3">Salivary gland</tissue>
    </source>
</reference>
<proteinExistence type="evidence at transcript level"/>
<feature type="chain" id="PRO_5002698907" evidence="2">
    <location>
        <begin position="25"/>
        <end position="71"/>
    </location>
</feature>
<evidence type="ECO:0000256" key="1">
    <source>
        <dbReference type="SAM" id="MobiDB-lite"/>
    </source>
</evidence>
<feature type="compositionally biased region" description="Polar residues" evidence="1">
    <location>
        <begin position="28"/>
        <end position="46"/>
    </location>
</feature>
<dbReference type="AlphaFoldDB" id="A6NA10"/>
<keyword evidence="2" id="KW-0732">Signal</keyword>
<reference evidence="3" key="2">
    <citation type="journal article" date="2008" name="Insect Biochem. Mol. Biol.">
        <title>An insight into the sialome of the soft tick, Ornithodorus parkeri.</title>
        <authorList>
            <person name="Francischetti I.M."/>
            <person name="Mans B.J."/>
            <person name="Meng Z."/>
            <person name="Gudderra N."/>
            <person name="Veenstra T.D."/>
            <person name="Pham V.M."/>
            <person name="Ribeiro J.M."/>
        </authorList>
    </citation>
    <scope>NUCLEOTIDE SEQUENCE</scope>
    <source>
        <tissue evidence="3">Salivary gland</tissue>
    </source>
</reference>
<organism evidence="3">
    <name type="scientific">Ornithodoros parkeri</name>
    <name type="common">Soft tick</name>
    <name type="synonym">Argasid tick</name>
    <dbReference type="NCBI Taxonomy" id="140564"/>
    <lineage>
        <taxon>Eukaryota</taxon>
        <taxon>Metazoa</taxon>
        <taxon>Ecdysozoa</taxon>
        <taxon>Arthropoda</taxon>
        <taxon>Chelicerata</taxon>
        <taxon>Arachnida</taxon>
        <taxon>Acari</taxon>
        <taxon>Parasitiformes</taxon>
        <taxon>Ixodida</taxon>
        <taxon>Ixodoidea</taxon>
        <taxon>Argasidae</taxon>
        <taxon>Ornithodorinae</taxon>
        <taxon>Ornithodoros</taxon>
    </lineage>
</organism>
<protein>
    <submittedName>
        <fullName evidence="3">Putative salivary secreted protein</fullName>
    </submittedName>
</protein>
<feature type="region of interest" description="Disordered" evidence="1">
    <location>
        <begin position="25"/>
        <end position="47"/>
    </location>
</feature>
<evidence type="ECO:0000256" key="2">
    <source>
        <dbReference type="SAM" id="SignalP"/>
    </source>
</evidence>
<accession>A6NA10</accession>
<name>A6NA10_ORNPR</name>
<dbReference type="EMBL" id="EF633976">
    <property type="protein sequence ID" value="ABR23493.1"/>
    <property type="molecule type" value="mRNA"/>
</dbReference>